<accession>A0A811T1E0</accession>
<evidence type="ECO:0000313" key="2">
    <source>
        <dbReference type="EMBL" id="CAD6491006.1"/>
    </source>
</evidence>
<name>A0A811T1E0_9EURY</name>
<proteinExistence type="predicted"/>
<gene>
    <name evidence="2" type="ORF">FFODKBPE_00073</name>
</gene>
<evidence type="ECO:0000256" key="1">
    <source>
        <dbReference type="SAM" id="Phobius"/>
    </source>
</evidence>
<dbReference type="EMBL" id="CAJHIP010000001">
    <property type="protein sequence ID" value="CAD6491006.1"/>
    <property type="molecule type" value="Genomic_DNA"/>
</dbReference>
<reference evidence="2" key="1">
    <citation type="submission" date="2020-10" db="EMBL/GenBank/DDBJ databases">
        <authorList>
            <person name="Hahn C.J."/>
            <person name="Laso-Perez R."/>
            <person name="Vulcano F."/>
            <person name="Vaziourakis K.-M."/>
            <person name="Stokke R."/>
            <person name="Steen I.H."/>
            <person name="Teske A."/>
            <person name="Boetius A."/>
            <person name="Liebeke M."/>
            <person name="Amann R."/>
            <person name="Knittel K."/>
        </authorList>
    </citation>
    <scope>NUCLEOTIDE SEQUENCE</scope>
    <source>
        <strain evidence="2">Gfbio:e3339647-f889-4370-9287-4fb5cb688e4c:AG394J04_GoMArc1</strain>
    </source>
</reference>
<comment type="caution">
    <text evidence="2">The sequence shown here is derived from an EMBL/GenBank/DDBJ whole genome shotgun (WGS) entry which is preliminary data.</text>
</comment>
<protein>
    <submittedName>
        <fullName evidence="2">Uncharacterized protein</fullName>
    </submittedName>
</protein>
<keyword evidence="1" id="KW-0812">Transmembrane</keyword>
<sequence length="134" mass="15151">MKTDIIIHKTTGRKTTNDALITLLRAGMIASIMMLVLGAGMATAFDNPRDGGESTDIQSAPLGVVRSASSYDPQAAVTYSDSWWDGKNGSYKYYYSYYWGGWRLCKFCITVPYSRGIGYECVPKHRFLWKYYKL</sequence>
<evidence type="ECO:0000313" key="3">
    <source>
        <dbReference type="Proteomes" id="UP000603056"/>
    </source>
</evidence>
<organism evidence="2 3">
    <name type="scientific">Candidatus Argoarchaeum ethanivorans</name>
    <dbReference type="NCBI Taxonomy" id="2608793"/>
    <lineage>
        <taxon>Archaea</taxon>
        <taxon>Methanobacteriati</taxon>
        <taxon>Methanobacteriota</taxon>
        <taxon>Stenosarchaea group</taxon>
        <taxon>Methanomicrobia</taxon>
        <taxon>Methanosarcinales</taxon>
        <taxon>Methanosarcinales incertae sedis</taxon>
        <taxon>GOM Arc I cluster</taxon>
        <taxon>Candidatus Argoarchaeum</taxon>
    </lineage>
</organism>
<keyword evidence="1" id="KW-1133">Transmembrane helix</keyword>
<keyword evidence="1" id="KW-0472">Membrane</keyword>
<feature type="transmembrane region" description="Helical" evidence="1">
    <location>
        <begin position="20"/>
        <end position="45"/>
    </location>
</feature>
<dbReference type="Proteomes" id="UP000603056">
    <property type="component" value="Unassembled WGS sequence"/>
</dbReference>
<dbReference type="AlphaFoldDB" id="A0A811T1E0"/>